<sequence length="51" mass="5704">MPKECELEHIDNYDRHGSAHGPHSTSLHNLENSVGRPSVIETSQPHIIECT</sequence>
<feature type="compositionally biased region" description="Polar residues" evidence="1">
    <location>
        <begin position="23"/>
        <end position="32"/>
    </location>
</feature>
<evidence type="ECO:0000256" key="1">
    <source>
        <dbReference type="SAM" id="MobiDB-lite"/>
    </source>
</evidence>
<keyword evidence="3" id="KW-1185">Reference proteome</keyword>
<protein>
    <submittedName>
        <fullName evidence="2">Uncharacterized protein</fullName>
    </submittedName>
</protein>
<name>E2B5S0_HARSA</name>
<proteinExistence type="predicted"/>
<gene>
    <name evidence="2" type="ORF">EAI_10379</name>
</gene>
<feature type="compositionally biased region" description="Basic and acidic residues" evidence="1">
    <location>
        <begin position="1"/>
        <end position="17"/>
    </location>
</feature>
<dbReference type="Proteomes" id="UP000008237">
    <property type="component" value="Unassembled WGS sequence"/>
</dbReference>
<dbReference type="InParanoid" id="E2B5S0"/>
<dbReference type="AlphaFoldDB" id="E2B5S0"/>
<reference evidence="2 3" key="1">
    <citation type="journal article" date="2010" name="Science">
        <title>Genomic comparison of the ants Camponotus floridanus and Harpegnathos saltator.</title>
        <authorList>
            <person name="Bonasio R."/>
            <person name="Zhang G."/>
            <person name="Ye C."/>
            <person name="Mutti N.S."/>
            <person name="Fang X."/>
            <person name="Qin N."/>
            <person name="Donahue G."/>
            <person name="Yang P."/>
            <person name="Li Q."/>
            <person name="Li C."/>
            <person name="Zhang P."/>
            <person name="Huang Z."/>
            <person name="Berger S.L."/>
            <person name="Reinberg D."/>
            <person name="Wang J."/>
            <person name="Liebig J."/>
        </authorList>
    </citation>
    <scope>NUCLEOTIDE SEQUENCE [LARGE SCALE GENOMIC DNA]</scope>
    <source>
        <strain evidence="2 3">R22 G/1</strain>
    </source>
</reference>
<organism evidence="3">
    <name type="scientific">Harpegnathos saltator</name>
    <name type="common">Jerdon's jumping ant</name>
    <dbReference type="NCBI Taxonomy" id="610380"/>
    <lineage>
        <taxon>Eukaryota</taxon>
        <taxon>Metazoa</taxon>
        <taxon>Ecdysozoa</taxon>
        <taxon>Arthropoda</taxon>
        <taxon>Hexapoda</taxon>
        <taxon>Insecta</taxon>
        <taxon>Pterygota</taxon>
        <taxon>Neoptera</taxon>
        <taxon>Endopterygota</taxon>
        <taxon>Hymenoptera</taxon>
        <taxon>Apocrita</taxon>
        <taxon>Aculeata</taxon>
        <taxon>Formicoidea</taxon>
        <taxon>Formicidae</taxon>
        <taxon>Ponerinae</taxon>
        <taxon>Ponerini</taxon>
        <taxon>Harpegnathos</taxon>
    </lineage>
</organism>
<dbReference type="OrthoDB" id="7327383at2759"/>
<evidence type="ECO:0000313" key="2">
    <source>
        <dbReference type="EMBL" id="EFN88975.1"/>
    </source>
</evidence>
<accession>E2B5S0</accession>
<evidence type="ECO:0000313" key="3">
    <source>
        <dbReference type="Proteomes" id="UP000008237"/>
    </source>
</evidence>
<dbReference type="EMBL" id="GL445880">
    <property type="protein sequence ID" value="EFN88975.1"/>
    <property type="molecule type" value="Genomic_DNA"/>
</dbReference>
<feature type="region of interest" description="Disordered" evidence="1">
    <location>
        <begin position="1"/>
        <end position="51"/>
    </location>
</feature>